<dbReference type="GO" id="GO:0015658">
    <property type="term" value="F:branched-chain amino acid transmembrane transporter activity"/>
    <property type="evidence" value="ECO:0007669"/>
    <property type="project" value="InterPro"/>
</dbReference>
<sequence>MRRRALLWGAAIVLLAALPPFALALGQAFYIDLVRRIMIFALAAISLNLILGYGGMVSFGHAAYLGVGAYAVGILAFYGIDNGWLQWALAIGASALVALAIGAVSIRTSGIYFIMITLAFTQMLYYLGISLAVYGGDDGMRLKIRSQFSGLVDLGDSVQFYYVVLALTLLATLLIHRIVNSRFGMVLRASKSNESRSRAIGFSPYAYRLAAFVIAGAMCGLAGALLANHTNYLTPDFMHWTRSGEIMFMVILGGMASIAGPLLGAFALLLVEDALSAWTQHWQVFLGPLLVLSVLFFKRGLAGVFAHKHD</sequence>
<feature type="transmembrane region" description="Helical" evidence="6">
    <location>
        <begin position="246"/>
        <end position="271"/>
    </location>
</feature>
<keyword evidence="3 6" id="KW-0812">Transmembrane</keyword>
<evidence type="ECO:0000313" key="7">
    <source>
        <dbReference type="EMBL" id="OGI43307.1"/>
    </source>
</evidence>
<dbReference type="CDD" id="cd06581">
    <property type="entry name" value="TM_PBP1_LivM_like"/>
    <property type="match status" value="1"/>
</dbReference>
<feature type="transmembrane region" description="Helical" evidence="6">
    <location>
        <begin position="86"/>
        <end position="104"/>
    </location>
</feature>
<dbReference type="Pfam" id="PF02653">
    <property type="entry name" value="BPD_transp_2"/>
    <property type="match status" value="1"/>
</dbReference>
<dbReference type="PANTHER" id="PTHR30482:SF17">
    <property type="entry name" value="ABC TRANSPORTER ATP-BINDING PROTEIN"/>
    <property type="match status" value="1"/>
</dbReference>
<accession>A0A1F6TDT6</accession>
<name>A0A1F6TDT6_9PROT</name>
<dbReference type="InterPro" id="IPR001851">
    <property type="entry name" value="ABC_transp_permease"/>
</dbReference>
<feature type="transmembrane region" description="Helical" evidence="6">
    <location>
        <begin position="160"/>
        <end position="179"/>
    </location>
</feature>
<comment type="caution">
    <text evidence="7">The sequence shown here is derived from an EMBL/GenBank/DDBJ whole genome shotgun (WGS) entry which is preliminary data.</text>
</comment>
<evidence type="ECO:0000256" key="3">
    <source>
        <dbReference type="ARBA" id="ARBA00022692"/>
    </source>
</evidence>
<dbReference type="AlphaFoldDB" id="A0A1F6TDT6"/>
<feature type="transmembrane region" description="Helical" evidence="6">
    <location>
        <begin position="34"/>
        <end position="55"/>
    </location>
</feature>
<keyword evidence="5 6" id="KW-0472">Membrane</keyword>
<evidence type="ECO:0000256" key="1">
    <source>
        <dbReference type="ARBA" id="ARBA00004651"/>
    </source>
</evidence>
<gene>
    <name evidence="7" type="ORF">A2V92_00945</name>
</gene>
<proteinExistence type="predicted"/>
<dbReference type="Proteomes" id="UP000179344">
    <property type="component" value="Unassembled WGS sequence"/>
</dbReference>
<evidence type="ECO:0000256" key="5">
    <source>
        <dbReference type="ARBA" id="ARBA00023136"/>
    </source>
</evidence>
<keyword evidence="4 6" id="KW-1133">Transmembrane helix</keyword>
<evidence type="ECO:0000313" key="8">
    <source>
        <dbReference type="Proteomes" id="UP000179344"/>
    </source>
</evidence>
<feature type="transmembrane region" description="Helical" evidence="6">
    <location>
        <begin position="205"/>
        <end position="226"/>
    </location>
</feature>
<comment type="subcellular location">
    <subcellularLocation>
        <location evidence="1">Cell membrane</location>
        <topology evidence="1">Multi-pass membrane protein</topology>
    </subcellularLocation>
</comment>
<dbReference type="PANTHER" id="PTHR30482">
    <property type="entry name" value="HIGH-AFFINITY BRANCHED-CHAIN AMINO ACID TRANSPORT SYSTEM PERMEASE"/>
    <property type="match status" value="1"/>
</dbReference>
<evidence type="ECO:0000256" key="6">
    <source>
        <dbReference type="SAM" id="Phobius"/>
    </source>
</evidence>
<dbReference type="InterPro" id="IPR043428">
    <property type="entry name" value="LivM-like"/>
</dbReference>
<dbReference type="GO" id="GO:0005886">
    <property type="term" value="C:plasma membrane"/>
    <property type="evidence" value="ECO:0007669"/>
    <property type="project" value="UniProtKB-SubCell"/>
</dbReference>
<dbReference type="EMBL" id="MFST01000122">
    <property type="protein sequence ID" value="OGI43307.1"/>
    <property type="molecule type" value="Genomic_DNA"/>
</dbReference>
<reference evidence="7 8" key="1">
    <citation type="journal article" date="2016" name="Nat. Commun.">
        <title>Thousands of microbial genomes shed light on interconnected biogeochemical processes in an aquifer system.</title>
        <authorList>
            <person name="Anantharaman K."/>
            <person name="Brown C.T."/>
            <person name="Hug L.A."/>
            <person name="Sharon I."/>
            <person name="Castelle C.J."/>
            <person name="Probst A.J."/>
            <person name="Thomas B.C."/>
            <person name="Singh A."/>
            <person name="Wilkins M.J."/>
            <person name="Karaoz U."/>
            <person name="Brodie E.L."/>
            <person name="Williams K.H."/>
            <person name="Hubbard S.S."/>
            <person name="Banfield J.F."/>
        </authorList>
    </citation>
    <scope>NUCLEOTIDE SEQUENCE [LARGE SCALE GENOMIC DNA]</scope>
</reference>
<evidence type="ECO:0000256" key="2">
    <source>
        <dbReference type="ARBA" id="ARBA00022475"/>
    </source>
</evidence>
<organism evidence="7 8">
    <name type="scientific">Candidatus Muproteobacteria bacterium RBG_16_65_31</name>
    <dbReference type="NCBI Taxonomy" id="1817759"/>
    <lineage>
        <taxon>Bacteria</taxon>
        <taxon>Pseudomonadati</taxon>
        <taxon>Pseudomonadota</taxon>
        <taxon>Candidatus Muproteobacteria</taxon>
    </lineage>
</organism>
<keyword evidence="2" id="KW-1003">Cell membrane</keyword>
<feature type="transmembrane region" description="Helical" evidence="6">
    <location>
        <begin position="111"/>
        <end position="134"/>
    </location>
</feature>
<feature type="transmembrane region" description="Helical" evidence="6">
    <location>
        <begin position="62"/>
        <end position="80"/>
    </location>
</feature>
<feature type="transmembrane region" description="Helical" evidence="6">
    <location>
        <begin position="283"/>
        <end position="306"/>
    </location>
</feature>
<protein>
    <submittedName>
        <fullName evidence="7">ABC transporter permease</fullName>
    </submittedName>
</protein>
<evidence type="ECO:0000256" key="4">
    <source>
        <dbReference type="ARBA" id="ARBA00022989"/>
    </source>
</evidence>